<dbReference type="FunFam" id="3.40.120.10:FF:000035">
    <property type="entry name" value="Pgm3p"/>
    <property type="match status" value="1"/>
</dbReference>
<evidence type="ECO:0000256" key="4">
    <source>
        <dbReference type="ARBA" id="ARBA00022490"/>
    </source>
</evidence>
<organism evidence="14 15">
    <name type="scientific">Sarcoptes scabiei</name>
    <name type="common">Itch mite</name>
    <name type="synonym">Acarus scabiei</name>
    <dbReference type="NCBI Taxonomy" id="52283"/>
    <lineage>
        <taxon>Eukaryota</taxon>
        <taxon>Metazoa</taxon>
        <taxon>Ecdysozoa</taxon>
        <taxon>Arthropoda</taxon>
        <taxon>Chelicerata</taxon>
        <taxon>Arachnida</taxon>
        <taxon>Acari</taxon>
        <taxon>Acariformes</taxon>
        <taxon>Sarcoptiformes</taxon>
        <taxon>Astigmata</taxon>
        <taxon>Psoroptidia</taxon>
        <taxon>Sarcoptoidea</taxon>
        <taxon>Sarcoptidae</taxon>
        <taxon>Sarcoptinae</taxon>
        <taxon>Sarcoptes</taxon>
    </lineage>
</organism>
<evidence type="ECO:0000313" key="15">
    <source>
        <dbReference type="Proteomes" id="UP000616769"/>
    </source>
</evidence>
<dbReference type="InterPro" id="IPR016066">
    <property type="entry name" value="A-D-PHexomutase_CS"/>
</dbReference>
<dbReference type="SUPFAM" id="SSF53738">
    <property type="entry name" value="Phosphoglucomutase, first 3 domains"/>
    <property type="match status" value="3"/>
</dbReference>
<dbReference type="InterPro" id="IPR005844">
    <property type="entry name" value="A-D-PHexomutase_a/b/a-I"/>
</dbReference>
<evidence type="ECO:0000256" key="3">
    <source>
        <dbReference type="ARBA" id="ARBA00010231"/>
    </source>
</evidence>
<evidence type="ECO:0000256" key="7">
    <source>
        <dbReference type="ARBA" id="ARBA00022723"/>
    </source>
</evidence>
<comment type="subcellular location">
    <subcellularLocation>
        <location evidence="2">Cytoplasm</location>
    </subcellularLocation>
</comment>
<evidence type="ECO:0000259" key="11">
    <source>
        <dbReference type="Pfam" id="PF02878"/>
    </source>
</evidence>
<evidence type="ECO:0000256" key="6">
    <source>
        <dbReference type="ARBA" id="ARBA00022553"/>
    </source>
</evidence>
<dbReference type="Gene3D" id="3.40.120.10">
    <property type="entry name" value="Alpha-D-Glucose-1,6-Bisphosphate, subunit A, domain 3"/>
    <property type="match status" value="3"/>
</dbReference>
<keyword evidence="7" id="KW-0479">Metal-binding</keyword>
<keyword evidence="5" id="KW-0313">Glucose metabolism</keyword>
<evidence type="ECO:0000256" key="10">
    <source>
        <dbReference type="ARBA" id="ARBA00023277"/>
    </source>
</evidence>
<dbReference type="Pfam" id="PF02878">
    <property type="entry name" value="PGM_PMM_I"/>
    <property type="match status" value="1"/>
</dbReference>
<protein>
    <submittedName>
        <fullName evidence="14">Phosphoglucomutase-2-like protein</fullName>
    </submittedName>
</protein>
<evidence type="ECO:0000256" key="2">
    <source>
        <dbReference type="ARBA" id="ARBA00004496"/>
    </source>
</evidence>
<dbReference type="GO" id="GO:0006166">
    <property type="term" value="P:purine ribonucleoside salvage"/>
    <property type="evidence" value="ECO:0007669"/>
    <property type="project" value="TreeGrafter"/>
</dbReference>
<dbReference type="EMBL" id="JXLN01010800">
    <property type="protein sequence ID" value="KPM06346.1"/>
    <property type="molecule type" value="Genomic_DNA"/>
</dbReference>
<dbReference type="GO" id="GO:0000287">
    <property type="term" value="F:magnesium ion binding"/>
    <property type="evidence" value="ECO:0007669"/>
    <property type="project" value="InterPro"/>
</dbReference>
<dbReference type="PROSITE" id="PS00710">
    <property type="entry name" value="PGM_PMM"/>
    <property type="match status" value="1"/>
</dbReference>
<comment type="similarity">
    <text evidence="3">Belongs to the phosphohexose mutase family.</text>
</comment>
<dbReference type="OrthoDB" id="8300170at2759"/>
<dbReference type="GO" id="GO:0005737">
    <property type="term" value="C:cytoplasm"/>
    <property type="evidence" value="ECO:0007669"/>
    <property type="project" value="UniProtKB-SubCell"/>
</dbReference>
<keyword evidence="4" id="KW-0963">Cytoplasm</keyword>
<dbReference type="InterPro" id="IPR005845">
    <property type="entry name" value="A-D-PHexomutase_a/b/a-II"/>
</dbReference>
<dbReference type="Pfam" id="PF02879">
    <property type="entry name" value="PGM_PMM_II"/>
    <property type="match status" value="1"/>
</dbReference>
<dbReference type="GO" id="GO:0005634">
    <property type="term" value="C:nucleus"/>
    <property type="evidence" value="ECO:0007669"/>
    <property type="project" value="TreeGrafter"/>
</dbReference>
<dbReference type="VEuPathDB" id="VectorBase:SSCA010233"/>
<dbReference type="Pfam" id="PF02880">
    <property type="entry name" value="PGM_PMM_III"/>
    <property type="match status" value="1"/>
</dbReference>
<keyword evidence="8" id="KW-0460">Magnesium</keyword>
<keyword evidence="10" id="KW-0119">Carbohydrate metabolism</keyword>
<name>A0A132A5U9_SARSC</name>
<feature type="domain" description="Alpha-D-phosphohexomutase alpha/beta/alpha" evidence="11">
    <location>
        <begin position="59"/>
        <end position="199"/>
    </location>
</feature>
<keyword evidence="6" id="KW-0597">Phosphoprotein</keyword>
<evidence type="ECO:0000256" key="1">
    <source>
        <dbReference type="ARBA" id="ARBA00001946"/>
    </source>
</evidence>
<feature type="domain" description="Alpha-D-phosphohexomutase alpha/beta/alpha" evidence="13">
    <location>
        <begin position="372"/>
        <end position="481"/>
    </location>
</feature>
<dbReference type="PANTHER" id="PTHR45745:SF1">
    <property type="entry name" value="PHOSPHOGLUCOMUTASE 2B-RELATED"/>
    <property type="match status" value="1"/>
</dbReference>
<dbReference type="GO" id="GO:0006006">
    <property type="term" value="P:glucose metabolic process"/>
    <property type="evidence" value="ECO:0007669"/>
    <property type="project" value="UniProtKB-KW"/>
</dbReference>
<evidence type="ECO:0000313" key="14">
    <source>
        <dbReference type="EMBL" id="KPM06346.1"/>
    </source>
</evidence>
<dbReference type="InterPro" id="IPR005846">
    <property type="entry name" value="A-D-PHexomutase_a/b/a-III"/>
</dbReference>
<dbReference type="Proteomes" id="UP000616769">
    <property type="component" value="Unassembled WGS sequence"/>
</dbReference>
<gene>
    <name evidence="14" type="ORF">QR98_0048210</name>
</gene>
<proteinExistence type="inferred from homology"/>
<evidence type="ECO:0000259" key="13">
    <source>
        <dbReference type="Pfam" id="PF02880"/>
    </source>
</evidence>
<dbReference type="CDD" id="cd05799">
    <property type="entry name" value="PGM2"/>
    <property type="match status" value="1"/>
</dbReference>
<feature type="domain" description="Alpha-D-phosphohexomutase alpha/beta/alpha" evidence="12">
    <location>
        <begin position="240"/>
        <end position="338"/>
    </location>
</feature>
<dbReference type="InterPro" id="IPR016055">
    <property type="entry name" value="A-D-PHexomutase_a/b/a-I/II/III"/>
</dbReference>
<comment type="cofactor">
    <cofactor evidence="1">
        <name>Mg(2+)</name>
        <dbReference type="ChEBI" id="CHEBI:18420"/>
    </cofactor>
</comment>
<accession>A0A132A5U9</accession>
<evidence type="ECO:0000256" key="9">
    <source>
        <dbReference type="ARBA" id="ARBA00023235"/>
    </source>
</evidence>
<dbReference type="SUPFAM" id="SSF55957">
    <property type="entry name" value="Phosphoglucomutase, C-terminal domain"/>
    <property type="match status" value="1"/>
</dbReference>
<dbReference type="InterPro" id="IPR036900">
    <property type="entry name" value="A-D-PHexomutase_C_sf"/>
</dbReference>
<comment type="caution">
    <text evidence="14">The sequence shown here is derived from an EMBL/GenBank/DDBJ whole genome shotgun (WGS) entry which is preliminary data.</text>
</comment>
<sequence>MFSLSSQAKLNLSKLNDSNLREKIEQWLRWDKDPKTWNEIHDLIKVNDFDRLAKLLLERQCFGTAGIRGIMAAGFNSMNRLVVLQTSQGLAKYLASLEDHKETKEKYIVIGFDGRYNSKDFARLSAKVFQHLGFNVYLFSRLVPTPFVAFATKFLNAECGIMITASHNPKSYNGYKVFNKNGAQILSPDDQNIQNSILENLDPWCEELWSIDDLVYNERLIDPSDRVMKMYYEQLKRSILIDQNQIEQIGKAQFRITFTPLHGVGNDYLIRMFQELGYQNYFPVLSQADPDPEFSTVDFPNPEEGQGVFDEAFKTALQNDCRLVFANDPDSDRFCMAERQPNNDWRVFNGNEIGAILGWWQIQRLKQSTIDSSSSNLSDYYLISSAVSSKILETFAKYEGFNFVETLTGFKWMGNLAFDLEHRQKKKVLLCFEEAIGFMIDTLVYDKDGISASAYVLHLASYLEKHNQTFAMLLESIYRKYGLHYSYNSYFLCYDPIKIRTIFERIPDIDGPNQYLKSINGTKTIRIRDLLRRYDSSTVNNECTLPKTCMITLYFENGSVITFRTSGTEPKIKFYSEIVAKPNQIDWDLIRQEHQKLVSDVVDLVLEPKKNDLKAKE</sequence>
<reference evidence="14 15" key="1">
    <citation type="journal article" date="2015" name="Parasit. Vectors">
        <title>Draft genome of the scabies mite.</title>
        <authorList>
            <person name="Rider S.D.Jr."/>
            <person name="Morgan M.S."/>
            <person name="Arlian L.G."/>
        </authorList>
    </citation>
    <scope>NUCLEOTIDE SEQUENCE [LARGE SCALE GENOMIC DNA]</scope>
    <source>
        <strain evidence="14">Arlian Lab</strain>
    </source>
</reference>
<evidence type="ECO:0000256" key="5">
    <source>
        <dbReference type="ARBA" id="ARBA00022526"/>
    </source>
</evidence>
<evidence type="ECO:0000256" key="8">
    <source>
        <dbReference type="ARBA" id="ARBA00022842"/>
    </source>
</evidence>
<dbReference type="PANTHER" id="PTHR45745">
    <property type="entry name" value="PHOSPHOMANNOMUTASE 45A"/>
    <property type="match status" value="1"/>
</dbReference>
<dbReference type="GO" id="GO:0008973">
    <property type="term" value="F:phosphopentomutase activity"/>
    <property type="evidence" value="ECO:0007669"/>
    <property type="project" value="TreeGrafter"/>
</dbReference>
<keyword evidence="9" id="KW-0413">Isomerase</keyword>
<dbReference type="AlphaFoldDB" id="A0A132A5U9"/>
<evidence type="ECO:0000259" key="12">
    <source>
        <dbReference type="Pfam" id="PF02879"/>
    </source>
</evidence>